<dbReference type="Proteomes" id="UP000256294">
    <property type="component" value="Unassembled WGS sequence"/>
</dbReference>
<dbReference type="AlphaFoldDB" id="A0A3D9UFK8"/>
<accession>A0A3D9UFK8</accession>
<evidence type="ECO:0000313" key="2">
    <source>
        <dbReference type="Proteomes" id="UP000256294"/>
    </source>
</evidence>
<evidence type="ECO:0000313" key="1">
    <source>
        <dbReference type="EMBL" id="REF26730.1"/>
    </source>
</evidence>
<organism evidence="1 2">
    <name type="scientific">Xenorhabdus cabanillasii</name>
    <dbReference type="NCBI Taxonomy" id="351673"/>
    <lineage>
        <taxon>Bacteria</taxon>
        <taxon>Pseudomonadati</taxon>
        <taxon>Pseudomonadota</taxon>
        <taxon>Gammaproteobacteria</taxon>
        <taxon>Enterobacterales</taxon>
        <taxon>Morganellaceae</taxon>
        <taxon>Xenorhabdus</taxon>
    </lineage>
</organism>
<gene>
    <name evidence="1" type="ORF">BDD26_1408</name>
</gene>
<dbReference type="EMBL" id="QTUB01000001">
    <property type="protein sequence ID" value="REF26730.1"/>
    <property type="molecule type" value="Genomic_DNA"/>
</dbReference>
<name>A0A3D9UFK8_9GAMM</name>
<sequence>MKPYKMNKGLIFGDNIQKPFIGSNKDKTK</sequence>
<proteinExistence type="predicted"/>
<comment type="caution">
    <text evidence="1">The sequence shown here is derived from an EMBL/GenBank/DDBJ whole genome shotgun (WGS) entry which is preliminary data.</text>
</comment>
<reference evidence="1 2" key="1">
    <citation type="submission" date="2018-08" db="EMBL/GenBank/DDBJ databases">
        <title>Genomic Encyclopedia of Archaeal and Bacterial Type Strains, Phase II (KMG-II): from individual species to whole genera.</title>
        <authorList>
            <person name="Goeker M."/>
        </authorList>
    </citation>
    <scope>NUCLEOTIDE SEQUENCE [LARGE SCALE GENOMIC DNA]</scope>
    <source>
        <strain evidence="1 2">DSM 17905</strain>
    </source>
</reference>
<keyword evidence="2" id="KW-1185">Reference proteome</keyword>
<protein>
    <submittedName>
        <fullName evidence="1">Uncharacterized protein</fullName>
    </submittedName>
</protein>